<dbReference type="GO" id="GO:0004563">
    <property type="term" value="F:beta-N-acetylhexosaminidase activity"/>
    <property type="evidence" value="ECO:0007669"/>
    <property type="project" value="UniProtKB-EC"/>
</dbReference>
<comment type="catalytic activity">
    <reaction evidence="1">
        <text>Hydrolysis of terminal non-reducing N-acetyl-D-hexosamine residues in N-acetyl-beta-D-hexosaminides.</text>
        <dbReference type="EC" id="3.2.1.52"/>
    </reaction>
</comment>
<name>A0A2A4GDY8_9FLAO</name>
<protein>
    <recommendedName>
        <fullName evidence="3">beta-N-acetylhexosaminidase</fullName>
        <ecNumber evidence="3">3.2.1.52</ecNumber>
    </recommendedName>
</protein>
<keyword evidence="4" id="KW-0378">Hydrolase</keyword>
<dbReference type="Proteomes" id="UP000219559">
    <property type="component" value="Unassembled WGS sequence"/>
</dbReference>
<dbReference type="PROSITE" id="PS51257">
    <property type="entry name" value="PROKAR_LIPOPROTEIN"/>
    <property type="match status" value="1"/>
</dbReference>
<comment type="caution">
    <text evidence="10">The sequence shown here is derived from an EMBL/GenBank/DDBJ whole genome shotgun (WGS) entry which is preliminary data.</text>
</comment>
<dbReference type="CDD" id="cd06563">
    <property type="entry name" value="GH20_chitobiase-like"/>
    <property type="match status" value="1"/>
</dbReference>
<dbReference type="InterPro" id="IPR029018">
    <property type="entry name" value="Hex-like_dom2"/>
</dbReference>
<keyword evidence="5" id="KW-0326">Glycosidase</keyword>
<evidence type="ECO:0000259" key="7">
    <source>
        <dbReference type="Pfam" id="PF00728"/>
    </source>
</evidence>
<evidence type="ECO:0000256" key="5">
    <source>
        <dbReference type="ARBA" id="ARBA00023295"/>
    </source>
</evidence>
<feature type="domain" description="GH29D-like beta-sandwich" evidence="9">
    <location>
        <begin position="551"/>
        <end position="609"/>
    </location>
</feature>
<dbReference type="EMBL" id="NBWU01000001">
    <property type="protein sequence ID" value="PCE65972.1"/>
    <property type="molecule type" value="Genomic_DNA"/>
</dbReference>
<dbReference type="EC" id="3.2.1.52" evidence="3"/>
<evidence type="ECO:0000256" key="1">
    <source>
        <dbReference type="ARBA" id="ARBA00001231"/>
    </source>
</evidence>
<feature type="active site" description="Proton donor" evidence="6">
    <location>
        <position position="338"/>
    </location>
</feature>
<comment type="similarity">
    <text evidence="2">Belongs to the glycosyl hydrolase 20 family.</text>
</comment>
<reference evidence="10 11" key="1">
    <citation type="submission" date="2017-04" db="EMBL/GenBank/DDBJ databases">
        <title>A new member of the family Flavobacteriaceae isolated from ascidians.</title>
        <authorList>
            <person name="Chen L."/>
        </authorList>
    </citation>
    <scope>NUCLEOTIDE SEQUENCE [LARGE SCALE GENOMIC DNA]</scope>
    <source>
        <strain evidence="10 11">HQA918</strain>
    </source>
</reference>
<accession>A0A2A4GDY8</accession>
<gene>
    <name evidence="10" type="ORF">B7P33_01325</name>
</gene>
<dbReference type="SUPFAM" id="SSF55545">
    <property type="entry name" value="beta-N-acetylhexosaminidase-like domain"/>
    <property type="match status" value="1"/>
</dbReference>
<dbReference type="Pfam" id="PF00728">
    <property type="entry name" value="Glyco_hydro_20"/>
    <property type="match status" value="1"/>
</dbReference>
<evidence type="ECO:0000256" key="2">
    <source>
        <dbReference type="ARBA" id="ARBA00006285"/>
    </source>
</evidence>
<evidence type="ECO:0000256" key="3">
    <source>
        <dbReference type="ARBA" id="ARBA00012663"/>
    </source>
</evidence>
<dbReference type="GO" id="GO:0016020">
    <property type="term" value="C:membrane"/>
    <property type="evidence" value="ECO:0007669"/>
    <property type="project" value="TreeGrafter"/>
</dbReference>
<dbReference type="PANTHER" id="PTHR22600:SF57">
    <property type="entry name" value="BETA-N-ACETYLHEXOSAMINIDASE"/>
    <property type="match status" value="1"/>
</dbReference>
<dbReference type="GO" id="GO:0005975">
    <property type="term" value="P:carbohydrate metabolic process"/>
    <property type="evidence" value="ECO:0007669"/>
    <property type="project" value="InterPro"/>
</dbReference>
<proteinExistence type="inferred from homology"/>
<dbReference type="InterPro" id="IPR025705">
    <property type="entry name" value="Beta_hexosaminidase_sua/sub"/>
</dbReference>
<dbReference type="Gene3D" id="3.20.20.80">
    <property type="entry name" value="Glycosidases"/>
    <property type="match status" value="1"/>
</dbReference>
<dbReference type="SUPFAM" id="SSF51445">
    <property type="entry name" value="(Trans)glycosidases"/>
    <property type="match status" value="1"/>
</dbReference>
<dbReference type="RefSeq" id="WP_097441497.1">
    <property type="nucleotide sequence ID" value="NZ_NBWU01000001.1"/>
</dbReference>
<dbReference type="Pfam" id="PF02838">
    <property type="entry name" value="Glyco_hydro_20b"/>
    <property type="match status" value="1"/>
</dbReference>
<dbReference type="Pfam" id="PF13290">
    <property type="entry name" value="CHB_HEX_C_1"/>
    <property type="match status" value="1"/>
</dbReference>
<dbReference type="InterPro" id="IPR015882">
    <property type="entry name" value="HEX_bac_N"/>
</dbReference>
<feature type="domain" description="Beta-hexosaminidase bacterial type N-terminal" evidence="8">
    <location>
        <begin position="27"/>
        <end position="151"/>
    </location>
</feature>
<keyword evidence="11" id="KW-1185">Reference proteome</keyword>
<dbReference type="AlphaFoldDB" id="A0A2A4GDY8"/>
<dbReference type="PRINTS" id="PR00738">
    <property type="entry name" value="GLHYDRLASE20"/>
</dbReference>
<dbReference type="InterPro" id="IPR015883">
    <property type="entry name" value="Glyco_hydro_20_cat"/>
</dbReference>
<sequence length="767" mass="86148">MRYLYWALVTLFLSACSEKKVVVGQAAVIPKPQQQTNGKGHFVLSQNLSISIENDKQQAIVSQFFGELPGNTWQLSFSTESQNPHITLTSDGKLAEEAYSLQVTTQGIQIKSGSESGFFYALQTLKQLMPVESLSANSGDWGIPAVNITDAPEFGWRGYMLDVSRHFFDTDEVKKVIDFMAEQKLNRFHWHLTDDQGWRIEIKSYPKLTEVGAWRVDHNETDESISNWWGRPVQKDGEKATYGGFYTQEDIKDIVAYAKARFIEVIPEIDMPGHAQATIAAYPEIGCVNAAPYVATGGVYKNNTYNPGKEETFVFAETMLNEVMDLFPFNYVHIGGDECNKEQWKLDPFAQKRMKDEGLKDEHELQSYFIKRIEKMINARGKIMIGWDEILEGGLAPNATVMSWRGEAGGLASVKAGHEVIMTPNKYCYIDLKQGHDDMEPNLGYDYLLLSTAYNYQVVPDSLTAEEGRLIKGIQANLWTESISDWGKLTYMTYPRLFAIAENAWTAPDAKDWDDFTERLAPQLNRLDAQGVRYATSAYSPWIDHKADGKQIRVALHTEVNGLDIRYTTDGTEPTSSSTKYTDTLSLTETATLKARSFKDGNPMGYVATMHLPVHQGFGFLVKDSTASRVKELPKLSDLQYGKLNNGDPNWQYLPASIALYIDFDTPKTLSQVSFNALRFTISGIYPPEKVAVFGLDTEGNYSQLGTLNKTEEAGTQGRNKIRYKVALKEMPVSGLRIDLDAINPILEGHHRAGGRPSMRLDELVLE</sequence>
<evidence type="ECO:0000256" key="6">
    <source>
        <dbReference type="PIRSR" id="PIRSR625705-1"/>
    </source>
</evidence>
<dbReference type="InterPro" id="IPR059177">
    <property type="entry name" value="GH29D-like_dom"/>
</dbReference>
<dbReference type="PANTHER" id="PTHR22600">
    <property type="entry name" value="BETA-HEXOSAMINIDASE"/>
    <property type="match status" value="1"/>
</dbReference>
<dbReference type="InterPro" id="IPR017853">
    <property type="entry name" value="GH"/>
</dbReference>
<dbReference type="GO" id="GO:0030203">
    <property type="term" value="P:glycosaminoglycan metabolic process"/>
    <property type="evidence" value="ECO:0007669"/>
    <property type="project" value="TreeGrafter"/>
</dbReference>
<organism evidence="10 11">
    <name type="scientific">Sediminicola luteus</name>
    <dbReference type="NCBI Taxonomy" id="319238"/>
    <lineage>
        <taxon>Bacteria</taxon>
        <taxon>Pseudomonadati</taxon>
        <taxon>Bacteroidota</taxon>
        <taxon>Flavobacteriia</taxon>
        <taxon>Flavobacteriales</taxon>
        <taxon>Flavobacteriaceae</taxon>
        <taxon>Sediminicola</taxon>
    </lineage>
</organism>
<dbReference type="OrthoDB" id="9763537at2"/>
<evidence type="ECO:0000313" key="10">
    <source>
        <dbReference type="EMBL" id="PCE65972.1"/>
    </source>
</evidence>
<evidence type="ECO:0000313" key="11">
    <source>
        <dbReference type="Proteomes" id="UP000219559"/>
    </source>
</evidence>
<evidence type="ECO:0000256" key="4">
    <source>
        <dbReference type="ARBA" id="ARBA00022801"/>
    </source>
</evidence>
<evidence type="ECO:0000259" key="9">
    <source>
        <dbReference type="Pfam" id="PF13290"/>
    </source>
</evidence>
<feature type="domain" description="Glycoside hydrolase family 20 catalytic" evidence="7">
    <location>
        <begin position="154"/>
        <end position="507"/>
    </location>
</feature>
<dbReference type="Gene3D" id="3.30.379.10">
    <property type="entry name" value="Chitobiase/beta-hexosaminidase domain 2-like"/>
    <property type="match status" value="1"/>
</dbReference>
<evidence type="ECO:0000259" key="8">
    <source>
        <dbReference type="Pfam" id="PF02838"/>
    </source>
</evidence>